<dbReference type="RefSeq" id="WP_153348676.1">
    <property type="nucleotide sequence ID" value="NZ_WEGI01000019.1"/>
</dbReference>
<protein>
    <recommendedName>
        <fullName evidence="4">DUF3761 domain-containing protein</fullName>
    </recommendedName>
</protein>
<evidence type="ECO:0008006" key="4">
    <source>
        <dbReference type="Google" id="ProtNLM"/>
    </source>
</evidence>
<sequence>MTTPGLTKLALLAAPAAAVIAFPGIAHADSDSFQSPSGNIFCAMSVRDDGTGSVVCEGDGHYAVPKPADCHFAWGDRFSLDQGGEAVSHCHGDTIVPSYSSPGKNPNVPTLDYGRTRSAGSITCDSERTGMTCVDAGTGHYIHLSRESNDIG</sequence>
<dbReference type="EMBL" id="WEGI01000019">
    <property type="protein sequence ID" value="MQY31441.1"/>
    <property type="molecule type" value="Genomic_DNA"/>
</dbReference>
<dbReference type="OrthoDB" id="4544744at2"/>
<proteinExistence type="predicted"/>
<evidence type="ECO:0000313" key="2">
    <source>
        <dbReference type="EMBL" id="MQY31441.1"/>
    </source>
</evidence>
<dbReference type="Pfam" id="PF20341">
    <property type="entry name" value="DUF6636"/>
    <property type="match status" value="1"/>
</dbReference>
<evidence type="ECO:0000313" key="3">
    <source>
        <dbReference type="Proteomes" id="UP000431401"/>
    </source>
</evidence>
<keyword evidence="3" id="KW-1185">Reference proteome</keyword>
<name>A0A7K0E0M9_9NOCA</name>
<reference evidence="2 3" key="1">
    <citation type="submission" date="2019-10" db="EMBL/GenBank/DDBJ databases">
        <title>Nocardia macrotermitis sp. nov. and Nocardia aurantia sp. nov., isolated from the gut of fungus growing-termite Macrotermes natalensis.</title>
        <authorList>
            <person name="Benndorf R."/>
            <person name="Schwitalla J."/>
            <person name="Martin K."/>
            <person name="De Beer W."/>
            <person name="Kaster A.-K."/>
            <person name="Vollmers J."/>
            <person name="Poulsen M."/>
            <person name="Beemelmanns C."/>
        </authorList>
    </citation>
    <scope>NUCLEOTIDE SEQUENCE [LARGE SCALE GENOMIC DNA]</scope>
    <source>
        <strain evidence="2 3">RB56</strain>
    </source>
</reference>
<gene>
    <name evidence="2" type="ORF">NRB56_70500</name>
</gene>
<dbReference type="InterPro" id="IPR046576">
    <property type="entry name" value="DUF6636"/>
</dbReference>
<feature type="chain" id="PRO_5029896145" description="DUF3761 domain-containing protein" evidence="1">
    <location>
        <begin position="29"/>
        <end position="152"/>
    </location>
</feature>
<feature type="signal peptide" evidence="1">
    <location>
        <begin position="1"/>
        <end position="28"/>
    </location>
</feature>
<accession>A0A7K0E0M9</accession>
<keyword evidence="1" id="KW-0732">Signal</keyword>
<dbReference type="AlphaFoldDB" id="A0A7K0E0M9"/>
<evidence type="ECO:0000256" key="1">
    <source>
        <dbReference type="SAM" id="SignalP"/>
    </source>
</evidence>
<organism evidence="2 3">
    <name type="scientific">Nocardia aurantia</name>
    <dbReference type="NCBI Taxonomy" id="2585199"/>
    <lineage>
        <taxon>Bacteria</taxon>
        <taxon>Bacillati</taxon>
        <taxon>Actinomycetota</taxon>
        <taxon>Actinomycetes</taxon>
        <taxon>Mycobacteriales</taxon>
        <taxon>Nocardiaceae</taxon>
        <taxon>Nocardia</taxon>
    </lineage>
</organism>
<dbReference type="Proteomes" id="UP000431401">
    <property type="component" value="Unassembled WGS sequence"/>
</dbReference>
<comment type="caution">
    <text evidence="2">The sequence shown here is derived from an EMBL/GenBank/DDBJ whole genome shotgun (WGS) entry which is preliminary data.</text>
</comment>